<dbReference type="CTD" id="4508"/>
<evidence type="ECO:0000256" key="11">
    <source>
        <dbReference type="RuleBase" id="RU004450"/>
    </source>
</evidence>
<feature type="transmembrane region" description="Helical" evidence="12">
    <location>
        <begin position="173"/>
        <end position="194"/>
    </location>
</feature>
<dbReference type="RefSeq" id="YP_009176389.1">
    <property type="nucleotide sequence ID" value="NC_028201.1"/>
</dbReference>
<comment type="subcellular location">
    <subcellularLocation>
        <location evidence="1">Membrane</location>
        <topology evidence="1">Multi-pass membrane protein</topology>
    </subcellularLocation>
    <subcellularLocation>
        <location evidence="11">Mitochondrion inner membrane</location>
        <topology evidence="11">Multi-pass membrane protein</topology>
    </subcellularLocation>
</comment>
<dbReference type="PANTHER" id="PTHR11410:SF0">
    <property type="entry name" value="ATP SYNTHASE SUBUNIT A"/>
    <property type="match status" value="1"/>
</dbReference>
<reference evidence="13" key="1">
    <citation type="journal article" date="2015" name="Gene">
        <title>Characterization of the complete mitochondrial genomes from Polycladida (Platyhelminthes) using next-generation sequencing.</title>
        <authorList>
            <person name="Teresa Aguado M."/>
            <person name="Grande C."/>
            <person name="Gerth M."/>
            <person name="Bleidorn C."/>
            <person name="Norena C."/>
        </authorList>
    </citation>
    <scope>NUCLEOTIDE SEQUENCE</scope>
</reference>
<evidence type="ECO:0000256" key="8">
    <source>
        <dbReference type="ARBA" id="ARBA00023065"/>
    </source>
</evidence>
<organism evidence="13">
    <name type="scientific">Prosthiostomum siphunculus</name>
    <dbReference type="NCBI Taxonomy" id="983679"/>
    <lineage>
        <taxon>Eukaryota</taxon>
        <taxon>Metazoa</taxon>
        <taxon>Spiralia</taxon>
        <taxon>Lophotrochozoa</taxon>
        <taxon>Platyhelminthes</taxon>
        <taxon>Rhabditophora</taxon>
        <taxon>Polycladida</taxon>
        <taxon>Cotylea</taxon>
        <taxon>Prosthiostomidae</taxon>
        <taxon>Prosthiostomum</taxon>
    </lineage>
</organism>
<dbReference type="EMBL" id="KT363736">
    <property type="protein sequence ID" value="ALI86954.1"/>
    <property type="molecule type" value="Genomic_DNA"/>
</dbReference>
<feature type="transmembrane region" description="Helical" evidence="12">
    <location>
        <begin position="21"/>
        <end position="39"/>
    </location>
</feature>
<dbReference type="InterPro" id="IPR045083">
    <property type="entry name" value="ATP_synth_F0_asu_bact/mt"/>
</dbReference>
<evidence type="ECO:0000256" key="2">
    <source>
        <dbReference type="ARBA" id="ARBA00006810"/>
    </source>
</evidence>
<evidence type="ECO:0000256" key="1">
    <source>
        <dbReference type="ARBA" id="ARBA00004141"/>
    </source>
</evidence>
<keyword evidence="8" id="KW-0406">Ion transport</keyword>
<dbReference type="Gene3D" id="1.20.120.220">
    <property type="entry name" value="ATP synthase, F0 complex, subunit A"/>
    <property type="match status" value="1"/>
</dbReference>
<keyword evidence="10" id="KW-0066">ATP synthesis</keyword>
<keyword evidence="7 12" id="KW-1133">Transmembrane helix</keyword>
<dbReference type="InterPro" id="IPR000568">
    <property type="entry name" value="ATP_synth_F0_asu"/>
</dbReference>
<evidence type="ECO:0000256" key="7">
    <source>
        <dbReference type="ARBA" id="ARBA00022989"/>
    </source>
</evidence>
<feature type="transmembrane region" description="Helical" evidence="12">
    <location>
        <begin position="102"/>
        <end position="120"/>
    </location>
</feature>
<reference evidence="13" key="2">
    <citation type="submission" date="2015-08" db="EMBL/GenBank/DDBJ databases">
        <authorList>
            <person name="Babu N.S."/>
            <person name="Beckwith C.J."/>
            <person name="Beseler K.G."/>
            <person name="Brison A."/>
            <person name="Carone J.V."/>
            <person name="Caskin T.P."/>
            <person name="Diamond M."/>
            <person name="Durham M.E."/>
            <person name="Foxe J.M."/>
            <person name="Go M."/>
            <person name="Henderson B.A."/>
            <person name="Jones I.B."/>
            <person name="McGettigan J.A."/>
            <person name="Micheletti S.J."/>
            <person name="Nasrallah M.E."/>
            <person name="Ortiz D."/>
            <person name="Piller C.R."/>
            <person name="Privatt S.R."/>
            <person name="Schneider S.L."/>
            <person name="Sharp S."/>
            <person name="Smith T.C."/>
            <person name="Stanton J.D."/>
            <person name="Ullery H.E."/>
            <person name="Wilson R.J."/>
            <person name="Serrano M.G."/>
            <person name="Buck G."/>
            <person name="Lee V."/>
            <person name="Wang Y."/>
            <person name="Carvalho R."/>
            <person name="Voegtly L."/>
            <person name="Shi R."/>
            <person name="Duckworth R."/>
            <person name="Johnson A."/>
            <person name="Loviza R."/>
            <person name="Walstead R."/>
            <person name="Shah Z."/>
            <person name="Kiflezghi M."/>
            <person name="Wade K."/>
            <person name="Ball S.L."/>
            <person name="Bradley K.W."/>
            <person name="Asai D.J."/>
            <person name="Bowman C.A."/>
            <person name="Russell D.A."/>
            <person name="Pope W.H."/>
            <person name="Jacobs-Sera D."/>
            <person name="Hendrix R.W."/>
            <person name="Hatfull G.F."/>
        </authorList>
    </citation>
    <scope>NUCLEOTIDE SEQUENCE</scope>
</reference>
<sequence length="221" mass="25162">MIYDLFSSSDYHYSNFQLMNLGVWFLGFIWFFWNINLFFSSLNRIGIFFSSLISWHYDNIKAACFNQIKGSYIIIGGTFFLILGCNMWGLIPYIFGLTTQMVLTFTASWILWLSIVYSSLEFSVINFFSNFTPSGAPNYLAPILAIIEIVSSIIRPLTLSLRLSINITTGHVFISLMGVSSNILLAVIILMWGYMLFEVGIGFIQGFVFSLLVSQYLGEHV</sequence>
<dbReference type="PANTHER" id="PTHR11410">
    <property type="entry name" value="ATP SYNTHASE SUBUNIT A"/>
    <property type="match status" value="1"/>
</dbReference>
<comment type="similarity">
    <text evidence="2">Belongs to the ATPase A chain family.</text>
</comment>
<dbReference type="CDD" id="cd00310">
    <property type="entry name" value="ATP-synt_Fo_a_6"/>
    <property type="match status" value="1"/>
</dbReference>
<keyword evidence="6" id="KW-0375">Hydrogen ion transport</keyword>
<feature type="transmembrane region" description="Helical" evidence="12">
    <location>
        <begin position="140"/>
        <end position="161"/>
    </location>
</feature>
<geneLocation type="mitochondrion" evidence="13"/>
<evidence type="ECO:0000256" key="3">
    <source>
        <dbReference type="ARBA" id="ARBA00022448"/>
    </source>
</evidence>
<dbReference type="InterPro" id="IPR035908">
    <property type="entry name" value="F0_ATP_A_sf"/>
</dbReference>
<protein>
    <recommendedName>
        <fullName evidence="11">ATP synthase subunit a</fullName>
    </recommendedName>
</protein>
<dbReference type="GeneID" id="26120670"/>
<dbReference type="SUPFAM" id="SSF81336">
    <property type="entry name" value="F1F0 ATP synthase subunit A"/>
    <property type="match status" value="1"/>
</dbReference>
<keyword evidence="9 12" id="KW-0472">Membrane</keyword>
<name>A0A0P0CCE0_9PLAT</name>
<keyword evidence="3" id="KW-0813">Transport</keyword>
<dbReference type="GO" id="GO:0045259">
    <property type="term" value="C:proton-transporting ATP synthase complex"/>
    <property type="evidence" value="ECO:0007669"/>
    <property type="project" value="UniProtKB-KW"/>
</dbReference>
<evidence type="ECO:0000256" key="6">
    <source>
        <dbReference type="ARBA" id="ARBA00022781"/>
    </source>
</evidence>
<evidence type="ECO:0000256" key="10">
    <source>
        <dbReference type="ARBA" id="ARBA00023310"/>
    </source>
</evidence>
<dbReference type="GO" id="GO:0046933">
    <property type="term" value="F:proton-transporting ATP synthase activity, rotational mechanism"/>
    <property type="evidence" value="ECO:0007669"/>
    <property type="project" value="TreeGrafter"/>
</dbReference>
<dbReference type="PRINTS" id="PR00123">
    <property type="entry name" value="ATPASEA"/>
</dbReference>
<evidence type="ECO:0000313" key="13">
    <source>
        <dbReference type="EMBL" id="ALI86954.1"/>
    </source>
</evidence>
<proteinExistence type="inferred from homology"/>
<keyword evidence="4" id="KW-0138">CF(0)</keyword>
<feature type="transmembrane region" description="Helical" evidence="12">
    <location>
        <begin position="200"/>
        <end position="218"/>
    </location>
</feature>
<feature type="transmembrane region" description="Helical" evidence="12">
    <location>
        <begin position="72"/>
        <end position="95"/>
    </location>
</feature>
<keyword evidence="13" id="KW-0496">Mitochondrion</keyword>
<dbReference type="GO" id="GO:0005743">
    <property type="term" value="C:mitochondrial inner membrane"/>
    <property type="evidence" value="ECO:0007669"/>
    <property type="project" value="UniProtKB-SubCell"/>
</dbReference>
<gene>
    <name evidence="13" type="primary">atp6</name>
</gene>
<evidence type="ECO:0000256" key="9">
    <source>
        <dbReference type="ARBA" id="ARBA00023136"/>
    </source>
</evidence>
<dbReference type="NCBIfam" id="TIGR01131">
    <property type="entry name" value="ATP_synt_6_or_A"/>
    <property type="match status" value="1"/>
</dbReference>
<dbReference type="AlphaFoldDB" id="A0A0P0CCE0"/>
<keyword evidence="5 12" id="KW-0812">Transmembrane</keyword>
<evidence type="ECO:0000256" key="5">
    <source>
        <dbReference type="ARBA" id="ARBA00022692"/>
    </source>
</evidence>
<evidence type="ECO:0000256" key="4">
    <source>
        <dbReference type="ARBA" id="ARBA00022547"/>
    </source>
</evidence>
<evidence type="ECO:0000256" key="12">
    <source>
        <dbReference type="SAM" id="Phobius"/>
    </source>
</evidence>
<accession>A0A0P0CCE0</accession>
<dbReference type="Pfam" id="PF00119">
    <property type="entry name" value="ATP-synt_A"/>
    <property type="match status" value="1"/>
</dbReference>